<dbReference type="Proteomes" id="UP000004713">
    <property type="component" value="Unassembled WGS sequence"/>
</dbReference>
<protein>
    <submittedName>
        <fullName evidence="1">Uncharacterized protein</fullName>
    </submittedName>
</protein>
<evidence type="ECO:0000313" key="2">
    <source>
        <dbReference type="Proteomes" id="UP000004713"/>
    </source>
</evidence>
<organism evidence="1 2">
    <name type="scientific">Bacteroides stercoris ATCC 43183</name>
    <dbReference type="NCBI Taxonomy" id="449673"/>
    <lineage>
        <taxon>Bacteria</taxon>
        <taxon>Pseudomonadati</taxon>
        <taxon>Bacteroidota</taxon>
        <taxon>Bacteroidia</taxon>
        <taxon>Bacteroidales</taxon>
        <taxon>Bacteroidaceae</taxon>
        <taxon>Bacteroides</taxon>
    </lineage>
</organism>
<dbReference type="EMBL" id="ABFZ02000023">
    <property type="protein sequence ID" value="EDS13659.1"/>
    <property type="molecule type" value="Genomic_DNA"/>
</dbReference>
<comment type="caution">
    <text evidence="1">The sequence shown here is derived from an EMBL/GenBank/DDBJ whole genome shotgun (WGS) entry which is preliminary data.</text>
</comment>
<reference evidence="1 2" key="2">
    <citation type="submission" date="2007-11" db="EMBL/GenBank/DDBJ databases">
        <authorList>
            <person name="Fulton L."/>
            <person name="Clifton S."/>
            <person name="Fulton B."/>
            <person name="Xu J."/>
            <person name="Minx P."/>
            <person name="Pepin K.H."/>
            <person name="Johnson M."/>
            <person name="Thiruvilangam P."/>
            <person name="Bhonagiri V."/>
            <person name="Nash W.E."/>
            <person name="Mardis E.R."/>
            <person name="Wilson R.K."/>
        </authorList>
    </citation>
    <scope>NUCLEOTIDE SEQUENCE [LARGE SCALE GENOMIC DNA]</scope>
    <source>
        <strain evidence="1 2">ATCC 43183</strain>
    </source>
</reference>
<dbReference type="AlphaFoldDB" id="B0NWF7"/>
<sequence length="41" mass="5103">MKYYFSQQRIQRILSGIKTERHENMLIKKAIGYSWNIMRNR</sequence>
<dbReference type="HOGENOM" id="CLU_3266016_0_0_10"/>
<proteinExistence type="predicted"/>
<name>B0NWF7_BACSE</name>
<reference evidence="1 2" key="1">
    <citation type="submission" date="2007-11" db="EMBL/GenBank/DDBJ databases">
        <title>Draft genome sequence of Bacteroides stercoris(ATCC 43183).</title>
        <authorList>
            <person name="Sudarsanam P."/>
            <person name="Ley R."/>
            <person name="Guruge J."/>
            <person name="Turnbaugh P.J."/>
            <person name="Mahowald M."/>
            <person name="Liep D."/>
            <person name="Gordon J."/>
        </authorList>
    </citation>
    <scope>NUCLEOTIDE SEQUENCE [LARGE SCALE GENOMIC DNA]</scope>
    <source>
        <strain evidence="1 2">ATCC 43183</strain>
    </source>
</reference>
<evidence type="ECO:0000313" key="1">
    <source>
        <dbReference type="EMBL" id="EDS13659.1"/>
    </source>
</evidence>
<gene>
    <name evidence="1" type="ORF">BACSTE_03842</name>
</gene>
<accession>B0NWF7</accession>